<dbReference type="GO" id="GO:0006310">
    <property type="term" value="P:DNA recombination"/>
    <property type="evidence" value="ECO:0007669"/>
    <property type="project" value="UniProtKB-KW"/>
</dbReference>
<keyword evidence="3 5" id="KW-0238">DNA-binding</keyword>
<evidence type="ECO:0000259" key="6">
    <source>
        <dbReference type="PROSITE" id="PS51898"/>
    </source>
</evidence>
<comment type="similarity">
    <text evidence="1">Belongs to the 'phage' integrase family.</text>
</comment>
<dbReference type="GO" id="GO:0015074">
    <property type="term" value="P:DNA integration"/>
    <property type="evidence" value="ECO:0007669"/>
    <property type="project" value="UniProtKB-KW"/>
</dbReference>
<dbReference type="Pfam" id="PF13356">
    <property type="entry name" value="Arm-DNA-bind_3"/>
    <property type="match status" value="1"/>
</dbReference>
<dbReference type="InterPro" id="IPR025166">
    <property type="entry name" value="Integrase_DNA_bind_dom"/>
</dbReference>
<dbReference type="AlphaFoldDB" id="A0A4V1NZZ6"/>
<evidence type="ECO:0000256" key="4">
    <source>
        <dbReference type="ARBA" id="ARBA00023172"/>
    </source>
</evidence>
<dbReference type="SUPFAM" id="SSF56349">
    <property type="entry name" value="DNA breaking-rejoining enzymes"/>
    <property type="match status" value="1"/>
</dbReference>
<feature type="domain" description="Core-binding (CB)" evidence="7">
    <location>
        <begin position="98"/>
        <end position="179"/>
    </location>
</feature>
<feature type="domain" description="Tyr recombinase" evidence="6">
    <location>
        <begin position="204"/>
        <end position="380"/>
    </location>
</feature>
<organism evidence="8 9">
    <name type="scientific">Rhizobium leguminosarum</name>
    <dbReference type="NCBI Taxonomy" id="384"/>
    <lineage>
        <taxon>Bacteria</taxon>
        <taxon>Pseudomonadati</taxon>
        <taxon>Pseudomonadota</taxon>
        <taxon>Alphaproteobacteria</taxon>
        <taxon>Hyphomicrobiales</taxon>
        <taxon>Rhizobiaceae</taxon>
        <taxon>Rhizobium/Agrobacterium group</taxon>
        <taxon>Rhizobium</taxon>
    </lineage>
</organism>
<sequence length="398" mass="43676">MTSLNRRPAKTLTAQFVKNASTPGKYFDGHGLFLRVDDGGGRYWVQRIVIRGKRREIGLGPASLITLSEARAAAIENRRSARSGGDPIADKKQASAILTFKEAAQRVHVELSPTWKNPKDRAAFLATLERYAFGTLGTVLVSEVTSSDIRKVILGARKVAPEVARKLTFRISAVFKWAIAEGMRADNPALAGALALPKQEKSKGQRKALPYEEINGFMAAVSASAATQATKLAIELVVLSACRSGEVRGAVWPEFDLDAKVWTIPAERMKMNREHRVPLTARALQILEEAKKLDDGSGLVFPGTKEGKQLSDMTLSKLVKELGYAVDVHGFRASFRTWAQERTNFPREIAEAALAHVSGDAVERAYARSDVFQKRRKMMDAWAAYVAGTRGDNLVRIG</sequence>
<protein>
    <submittedName>
        <fullName evidence="8">Integrase</fullName>
    </submittedName>
</protein>
<comment type="caution">
    <text evidence="8">The sequence shown here is derived from an EMBL/GenBank/DDBJ whole genome shotgun (WGS) entry which is preliminary data.</text>
</comment>
<dbReference type="InterPro" id="IPR011010">
    <property type="entry name" value="DNA_brk_join_enz"/>
</dbReference>
<dbReference type="Pfam" id="PF00589">
    <property type="entry name" value="Phage_integrase"/>
    <property type="match status" value="1"/>
</dbReference>
<dbReference type="InterPro" id="IPR038488">
    <property type="entry name" value="Integrase_DNA-bd_sf"/>
</dbReference>
<keyword evidence="4" id="KW-0233">DNA recombination</keyword>
<dbReference type="Proteomes" id="UP000290767">
    <property type="component" value="Unassembled WGS sequence"/>
</dbReference>
<dbReference type="InterPro" id="IPR053876">
    <property type="entry name" value="Phage_int_M"/>
</dbReference>
<reference evidence="8 9" key="1">
    <citation type="submission" date="2017-03" db="EMBL/GenBank/DDBJ databases">
        <authorList>
            <person name="Safronova V.I."/>
            <person name="Sazanova A.L."/>
            <person name="Chirak E.R."/>
        </authorList>
    </citation>
    <scope>NUCLEOTIDE SEQUENCE [LARGE SCALE GENOMIC DNA]</scope>
    <source>
        <strain evidence="8 9">Tri-43</strain>
    </source>
</reference>
<dbReference type="InterPro" id="IPR002104">
    <property type="entry name" value="Integrase_catalytic"/>
</dbReference>
<dbReference type="InterPro" id="IPR013762">
    <property type="entry name" value="Integrase-like_cat_sf"/>
</dbReference>
<dbReference type="CDD" id="cd00801">
    <property type="entry name" value="INT_P4_C"/>
    <property type="match status" value="1"/>
</dbReference>
<dbReference type="RefSeq" id="WP_129421602.1">
    <property type="nucleotide sequence ID" value="NZ_MZMU01000019.1"/>
</dbReference>
<name>A0A4V1NZZ6_RHILE</name>
<evidence type="ECO:0000313" key="9">
    <source>
        <dbReference type="Proteomes" id="UP000290767"/>
    </source>
</evidence>
<dbReference type="InterPro" id="IPR050808">
    <property type="entry name" value="Phage_Integrase"/>
</dbReference>
<dbReference type="InterPro" id="IPR044068">
    <property type="entry name" value="CB"/>
</dbReference>
<dbReference type="Pfam" id="PF22022">
    <property type="entry name" value="Phage_int_M"/>
    <property type="match status" value="1"/>
</dbReference>
<dbReference type="PROSITE" id="PS51898">
    <property type="entry name" value="TYR_RECOMBINASE"/>
    <property type="match status" value="1"/>
</dbReference>
<dbReference type="Gene3D" id="3.30.160.390">
    <property type="entry name" value="Integrase, DNA-binding domain"/>
    <property type="match status" value="1"/>
</dbReference>
<accession>A0A4V1NZZ6</accession>
<gene>
    <name evidence="8" type="ORF">B5P46_28050</name>
</gene>
<dbReference type="EMBL" id="MZMU01000019">
    <property type="protein sequence ID" value="RXT18750.1"/>
    <property type="molecule type" value="Genomic_DNA"/>
</dbReference>
<dbReference type="InterPro" id="IPR010998">
    <property type="entry name" value="Integrase_recombinase_N"/>
</dbReference>
<dbReference type="PROSITE" id="PS51900">
    <property type="entry name" value="CB"/>
    <property type="match status" value="1"/>
</dbReference>
<evidence type="ECO:0000256" key="2">
    <source>
        <dbReference type="ARBA" id="ARBA00022908"/>
    </source>
</evidence>
<evidence type="ECO:0000259" key="7">
    <source>
        <dbReference type="PROSITE" id="PS51900"/>
    </source>
</evidence>
<proteinExistence type="inferred from homology"/>
<dbReference type="PANTHER" id="PTHR30629">
    <property type="entry name" value="PROPHAGE INTEGRASE"/>
    <property type="match status" value="1"/>
</dbReference>
<keyword evidence="2" id="KW-0229">DNA integration</keyword>
<dbReference type="Gene3D" id="1.10.443.10">
    <property type="entry name" value="Intergrase catalytic core"/>
    <property type="match status" value="1"/>
</dbReference>
<dbReference type="GO" id="GO:0003677">
    <property type="term" value="F:DNA binding"/>
    <property type="evidence" value="ECO:0007669"/>
    <property type="project" value="UniProtKB-UniRule"/>
</dbReference>
<evidence type="ECO:0000313" key="8">
    <source>
        <dbReference type="EMBL" id="RXT18750.1"/>
    </source>
</evidence>
<dbReference type="PANTHER" id="PTHR30629:SF2">
    <property type="entry name" value="PROPHAGE INTEGRASE INTS-RELATED"/>
    <property type="match status" value="1"/>
</dbReference>
<dbReference type="Gene3D" id="1.10.150.130">
    <property type="match status" value="1"/>
</dbReference>
<evidence type="ECO:0000256" key="3">
    <source>
        <dbReference type="ARBA" id="ARBA00023125"/>
    </source>
</evidence>
<evidence type="ECO:0000256" key="1">
    <source>
        <dbReference type="ARBA" id="ARBA00008857"/>
    </source>
</evidence>
<evidence type="ECO:0000256" key="5">
    <source>
        <dbReference type="PROSITE-ProRule" id="PRU01248"/>
    </source>
</evidence>